<protein>
    <recommendedName>
        <fullName evidence="5 12">Glucosylceramidase</fullName>
        <ecNumber evidence="5 12">3.2.1.45</ecNumber>
    </recommendedName>
</protein>
<dbReference type="Gene3D" id="3.20.20.80">
    <property type="entry name" value="Glycosidases"/>
    <property type="match status" value="1"/>
</dbReference>
<comment type="pathway">
    <text evidence="2">Lipid metabolism; sphingolipid metabolism.</text>
</comment>
<dbReference type="Pfam" id="PF02055">
    <property type="entry name" value="Glyco_hydro_30"/>
    <property type="match status" value="1"/>
</dbReference>
<evidence type="ECO:0000256" key="7">
    <source>
        <dbReference type="ARBA" id="ARBA00022801"/>
    </source>
</evidence>
<dbReference type="GO" id="GO:0008202">
    <property type="term" value="P:steroid metabolic process"/>
    <property type="evidence" value="ECO:0007669"/>
    <property type="project" value="UniProtKB-ARBA"/>
</dbReference>
<dbReference type="GO" id="GO:0005764">
    <property type="term" value="C:lysosome"/>
    <property type="evidence" value="ECO:0007669"/>
    <property type="project" value="UniProtKB-ARBA"/>
</dbReference>
<keyword evidence="9 12" id="KW-0443">Lipid metabolism</keyword>
<dbReference type="InterPro" id="IPR033452">
    <property type="entry name" value="GH30_C"/>
</dbReference>
<dbReference type="GO" id="GO:0006914">
    <property type="term" value="P:autophagy"/>
    <property type="evidence" value="ECO:0007669"/>
    <property type="project" value="UniProtKB-ARBA"/>
</dbReference>
<feature type="domain" description="Glycosyl hydrolase family 30 beta sandwich" evidence="15">
    <location>
        <begin position="500"/>
        <end position="560"/>
    </location>
</feature>
<evidence type="ECO:0000313" key="17">
    <source>
        <dbReference type="Proteomes" id="UP001153709"/>
    </source>
</evidence>
<keyword evidence="8 12" id="KW-0746">Sphingolipid metabolism</keyword>
<keyword evidence="7 12" id="KW-0378">Hydrolase</keyword>
<dbReference type="InterPro" id="IPR001139">
    <property type="entry name" value="Glyco_hydro_30"/>
</dbReference>
<evidence type="ECO:0000256" key="5">
    <source>
        <dbReference type="ARBA" id="ARBA00012658"/>
    </source>
</evidence>
<gene>
    <name evidence="16" type="ORF">DIABBA_LOCUS750</name>
</gene>
<comment type="pathway">
    <text evidence="3">Sphingolipid metabolism.</text>
</comment>
<dbReference type="GO" id="GO:0042391">
    <property type="term" value="P:regulation of membrane potential"/>
    <property type="evidence" value="ECO:0007669"/>
    <property type="project" value="UniProtKB-ARBA"/>
</dbReference>
<dbReference type="GO" id="GO:0010605">
    <property type="term" value="P:negative regulation of macromolecule metabolic process"/>
    <property type="evidence" value="ECO:0007669"/>
    <property type="project" value="UniProtKB-ARBA"/>
</dbReference>
<dbReference type="PANTHER" id="PTHR11069:SF23">
    <property type="entry name" value="LYSOSOMAL ACID GLUCOSYLCERAMIDASE"/>
    <property type="match status" value="1"/>
</dbReference>
<evidence type="ECO:0000259" key="15">
    <source>
        <dbReference type="Pfam" id="PF17189"/>
    </source>
</evidence>
<dbReference type="PANTHER" id="PTHR11069">
    <property type="entry name" value="GLUCOSYLCERAMIDASE"/>
    <property type="match status" value="1"/>
</dbReference>
<dbReference type="GO" id="GO:0005102">
    <property type="term" value="F:signaling receptor binding"/>
    <property type="evidence" value="ECO:0007669"/>
    <property type="project" value="UniProtKB-ARBA"/>
</dbReference>
<dbReference type="GO" id="GO:0016758">
    <property type="term" value="F:hexosyltransferase activity"/>
    <property type="evidence" value="ECO:0007669"/>
    <property type="project" value="UniProtKB-ARBA"/>
</dbReference>
<dbReference type="AlphaFoldDB" id="A0A9N9SKL8"/>
<proteinExistence type="inferred from homology"/>
<dbReference type="EMBL" id="OU898276">
    <property type="protein sequence ID" value="CAG9826650.1"/>
    <property type="molecule type" value="Genomic_DNA"/>
</dbReference>
<dbReference type="GO" id="GO:0007040">
    <property type="term" value="P:lysosome organization"/>
    <property type="evidence" value="ECO:0007669"/>
    <property type="project" value="UniProtKB-ARBA"/>
</dbReference>
<dbReference type="Pfam" id="PF17189">
    <property type="entry name" value="Glyco_hydro_30C"/>
    <property type="match status" value="1"/>
</dbReference>
<evidence type="ECO:0000256" key="10">
    <source>
        <dbReference type="ARBA" id="ARBA00050474"/>
    </source>
</evidence>
<evidence type="ECO:0000256" key="11">
    <source>
        <dbReference type="ARBA" id="ARBA00051345"/>
    </source>
</evidence>
<dbReference type="GO" id="GO:0032006">
    <property type="term" value="P:regulation of TOR signaling"/>
    <property type="evidence" value="ECO:0007669"/>
    <property type="project" value="UniProtKB-ARBA"/>
</dbReference>
<keyword evidence="6 13" id="KW-0732">Signal</keyword>
<dbReference type="Proteomes" id="UP001153709">
    <property type="component" value="Chromosome 1"/>
</dbReference>
<evidence type="ECO:0000256" key="6">
    <source>
        <dbReference type="ARBA" id="ARBA00022729"/>
    </source>
</evidence>
<dbReference type="GO" id="GO:0006680">
    <property type="term" value="P:glucosylceramide catabolic process"/>
    <property type="evidence" value="ECO:0007669"/>
    <property type="project" value="TreeGrafter"/>
</dbReference>
<comment type="catalytic activity">
    <reaction evidence="11">
        <text>an N-acyl-1-beta-D-glucosyl-15-methylhexadecasphing-4-enine + H2O = an N-acyl-15-methylhexadecasphing-4-enine + D-glucose</text>
        <dbReference type="Rhea" id="RHEA:34755"/>
        <dbReference type="ChEBI" id="CHEBI:4167"/>
        <dbReference type="ChEBI" id="CHEBI:15377"/>
        <dbReference type="ChEBI" id="CHEBI:70815"/>
        <dbReference type="ChEBI" id="CHEBI:70846"/>
    </reaction>
    <physiologicalReaction direction="left-to-right" evidence="11">
        <dbReference type="Rhea" id="RHEA:34756"/>
    </physiologicalReaction>
</comment>
<evidence type="ECO:0000256" key="2">
    <source>
        <dbReference type="ARBA" id="ARBA00004760"/>
    </source>
</evidence>
<evidence type="ECO:0000256" key="9">
    <source>
        <dbReference type="ARBA" id="ARBA00023098"/>
    </source>
</evidence>
<feature type="signal peptide" evidence="13">
    <location>
        <begin position="1"/>
        <end position="28"/>
    </location>
</feature>
<comment type="catalytic activity">
    <reaction evidence="1">
        <text>a beta-D-glucosyl-(1&lt;-&gt;1')-N-acylsphing-4-enine + H2O = an N-acylsphing-4-enine + D-glucose</text>
        <dbReference type="Rhea" id="RHEA:13269"/>
        <dbReference type="ChEBI" id="CHEBI:4167"/>
        <dbReference type="ChEBI" id="CHEBI:15377"/>
        <dbReference type="ChEBI" id="CHEBI:22801"/>
        <dbReference type="ChEBI" id="CHEBI:52639"/>
        <dbReference type="EC" id="3.2.1.45"/>
    </reaction>
    <physiologicalReaction direction="left-to-right" evidence="1">
        <dbReference type="Rhea" id="RHEA:13270"/>
    </physiologicalReaction>
</comment>
<dbReference type="InterPro" id="IPR033453">
    <property type="entry name" value="Glyco_hydro_30_TIM-barrel"/>
</dbReference>
<sequence>MFRMTQLLAAMRLVFIFPLLLQYSYTTASECLKRNYGEGNIVCVCNEQHCDTTPTIKEPSSSLVTIYTSNKNGKRFAESYGTFRAGSGPKETIGEEVCKRNYEKEFGACIRHRKSGGKEYSELNKSAKINKNEIKRIVIDQNRIYQRIIGWGGAFTDSTGINIKSLSENLQEKLIRSYFSTDGIEYSLGRVPLGGTDFSTHGYTYMDTEFDGNYCEDPLLTKFKLAKEDYAYKIPIIKEAKALNNDLLLLTSAWMPPKWMKETLQYQGMFGFLKKSMYQPWANYFVKFLDNYLNNNITFWGITTGNEVYFNAAQRLLPGILWTPGEMSIWIKNYLGPTLRNSQYSDINILAIDDVRPFLTHAVHEIMAEPENREFIDGFAIHWYFDNETNAYMLNEINEEYPEKFMLYTEACLGVEEEFNVLLGSWERGEAYANNIIQVVNRWVTGWIDWNMALDLRGGPTYIDNFVDSPIIVNATGQEFYKQPMYYALGHFSKFVPRYSARIYSNQCDENVKVVAFKRLDNAVVVVVMNPTNSTQQRSFYDTIKGELVLNLSPRSITTFLYK</sequence>
<dbReference type="GO" id="GO:0016241">
    <property type="term" value="P:regulation of macroautophagy"/>
    <property type="evidence" value="ECO:0007669"/>
    <property type="project" value="UniProtKB-ARBA"/>
</dbReference>
<dbReference type="GO" id="GO:0030163">
    <property type="term" value="P:protein catabolic process"/>
    <property type="evidence" value="ECO:0007669"/>
    <property type="project" value="UniProtKB-ARBA"/>
</dbReference>
<organism evidence="16 17">
    <name type="scientific">Diabrotica balteata</name>
    <name type="common">Banded cucumber beetle</name>
    <dbReference type="NCBI Taxonomy" id="107213"/>
    <lineage>
        <taxon>Eukaryota</taxon>
        <taxon>Metazoa</taxon>
        <taxon>Ecdysozoa</taxon>
        <taxon>Arthropoda</taxon>
        <taxon>Hexapoda</taxon>
        <taxon>Insecta</taxon>
        <taxon>Pterygota</taxon>
        <taxon>Neoptera</taxon>
        <taxon>Endopterygota</taxon>
        <taxon>Coleoptera</taxon>
        <taxon>Polyphaga</taxon>
        <taxon>Cucujiformia</taxon>
        <taxon>Chrysomeloidea</taxon>
        <taxon>Chrysomelidae</taxon>
        <taxon>Galerucinae</taxon>
        <taxon>Diabroticina</taxon>
        <taxon>Diabroticites</taxon>
        <taxon>Diabrotica</taxon>
    </lineage>
</organism>
<accession>A0A9N9SKL8</accession>
<evidence type="ECO:0000313" key="16">
    <source>
        <dbReference type="EMBL" id="CAG9826650.1"/>
    </source>
</evidence>
<reference evidence="16" key="1">
    <citation type="submission" date="2022-01" db="EMBL/GenBank/DDBJ databases">
        <authorList>
            <person name="King R."/>
        </authorList>
    </citation>
    <scope>NUCLEOTIDE SEQUENCE</scope>
</reference>
<dbReference type="EC" id="3.2.1.45" evidence="5 12"/>
<keyword evidence="12" id="KW-0326">Glycosidase</keyword>
<dbReference type="GO" id="GO:0004348">
    <property type="term" value="F:glucosylceramidase activity"/>
    <property type="evidence" value="ECO:0007669"/>
    <property type="project" value="UniProtKB-EC"/>
</dbReference>
<evidence type="ECO:0000256" key="13">
    <source>
        <dbReference type="SAM" id="SignalP"/>
    </source>
</evidence>
<comment type="similarity">
    <text evidence="4 12">Belongs to the glycosyl hydrolase 30 family.</text>
</comment>
<dbReference type="GO" id="GO:0006066">
    <property type="term" value="P:alcohol metabolic process"/>
    <property type="evidence" value="ECO:0007669"/>
    <property type="project" value="UniProtKB-ARBA"/>
</dbReference>
<evidence type="ECO:0000256" key="12">
    <source>
        <dbReference type="RuleBase" id="RU361188"/>
    </source>
</evidence>
<dbReference type="GO" id="GO:0005774">
    <property type="term" value="C:vacuolar membrane"/>
    <property type="evidence" value="ECO:0007669"/>
    <property type="project" value="UniProtKB-ARBA"/>
</dbReference>
<dbReference type="GO" id="GO:0051246">
    <property type="term" value="P:regulation of protein metabolic process"/>
    <property type="evidence" value="ECO:0007669"/>
    <property type="project" value="UniProtKB-ARBA"/>
</dbReference>
<feature type="chain" id="PRO_5040390431" description="Glucosylceramidase" evidence="13">
    <location>
        <begin position="29"/>
        <end position="563"/>
    </location>
</feature>
<comment type="catalytic activity">
    <reaction evidence="10">
        <text>a beta-D-glucosylceramide + H2O = an N-acyl-sphingoid base + D-glucose</text>
        <dbReference type="Rhea" id="RHEA:81447"/>
        <dbReference type="ChEBI" id="CHEBI:4167"/>
        <dbReference type="ChEBI" id="CHEBI:15377"/>
        <dbReference type="ChEBI" id="CHEBI:83264"/>
        <dbReference type="ChEBI" id="CHEBI:83273"/>
    </reaction>
    <physiologicalReaction direction="left-to-right" evidence="10">
        <dbReference type="Rhea" id="RHEA:81448"/>
    </physiologicalReaction>
</comment>
<name>A0A9N9SKL8_DIABA</name>
<keyword evidence="17" id="KW-1185">Reference proteome</keyword>
<evidence type="ECO:0000256" key="3">
    <source>
        <dbReference type="ARBA" id="ARBA00004991"/>
    </source>
</evidence>
<feature type="domain" description="Glycosyl hydrolase family 30 TIM-barrel" evidence="14">
    <location>
        <begin position="149"/>
        <end position="496"/>
    </location>
</feature>
<dbReference type="InterPro" id="IPR017853">
    <property type="entry name" value="GH"/>
</dbReference>
<evidence type="ECO:0000259" key="14">
    <source>
        <dbReference type="Pfam" id="PF02055"/>
    </source>
</evidence>
<dbReference type="OrthoDB" id="2160638at2759"/>
<dbReference type="SUPFAM" id="SSF51445">
    <property type="entry name" value="(Trans)glycosidases"/>
    <property type="match status" value="1"/>
</dbReference>
<evidence type="ECO:0000256" key="8">
    <source>
        <dbReference type="ARBA" id="ARBA00022919"/>
    </source>
</evidence>
<evidence type="ECO:0000256" key="4">
    <source>
        <dbReference type="ARBA" id="ARBA00005382"/>
    </source>
</evidence>
<evidence type="ECO:0000256" key="1">
    <source>
        <dbReference type="ARBA" id="ARBA00001013"/>
    </source>
</evidence>
<dbReference type="SUPFAM" id="SSF51011">
    <property type="entry name" value="Glycosyl hydrolase domain"/>
    <property type="match status" value="1"/>
</dbReference>
<dbReference type="FunFam" id="3.20.20.80:FF:000030">
    <property type="entry name" value="Lysosomal acid glucosylceramidase"/>
    <property type="match status" value="1"/>
</dbReference>